<proteinExistence type="predicted"/>
<dbReference type="Proteomes" id="UP001500683">
    <property type="component" value="Unassembled WGS sequence"/>
</dbReference>
<evidence type="ECO:0000313" key="5">
    <source>
        <dbReference type="Proteomes" id="UP001500683"/>
    </source>
</evidence>
<evidence type="ECO:0000259" key="3">
    <source>
        <dbReference type="Pfam" id="PF01494"/>
    </source>
</evidence>
<comment type="caution">
    <text evidence="4">The sequence shown here is derived from an EMBL/GenBank/DDBJ whole genome shotgun (WGS) entry which is preliminary data.</text>
</comment>
<name>A0ABP7UXA4_9ACTN</name>
<dbReference type="PANTHER" id="PTHR13789">
    <property type="entry name" value="MONOOXYGENASE"/>
    <property type="match status" value="1"/>
</dbReference>
<dbReference type="Pfam" id="PF01494">
    <property type="entry name" value="FAD_binding_3"/>
    <property type="match status" value="1"/>
</dbReference>
<dbReference type="EMBL" id="BAAAZG010000001">
    <property type="protein sequence ID" value="GAA4054936.1"/>
    <property type="molecule type" value="Genomic_DNA"/>
</dbReference>
<dbReference type="PANTHER" id="PTHR13789:SF309">
    <property type="entry name" value="PUTATIVE (AFU_ORTHOLOGUE AFUA_6G14510)-RELATED"/>
    <property type="match status" value="1"/>
</dbReference>
<keyword evidence="2 4" id="KW-0503">Monooxygenase</keyword>
<dbReference type="InterPro" id="IPR002938">
    <property type="entry name" value="FAD-bd"/>
</dbReference>
<dbReference type="InterPro" id="IPR050493">
    <property type="entry name" value="FAD-dep_Monooxygenase_BioMet"/>
</dbReference>
<evidence type="ECO:0000256" key="1">
    <source>
        <dbReference type="ARBA" id="ARBA00023002"/>
    </source>
</evidence>
<organism evidence="4 5">
    <name type="scientific">Actinomadura miaoliensis</name>
    <dbReference type="NCBI Taxonomy" id="430685"/>
    <lineage>
        <taxon>Bacteria</taxon>
        <taxon>Bacillati</taxon>
        <taxon>Actinomycetota</taxon>
        <taxon>Actinomycetes</taxon>
        <taxon>Streptosporangiales</taxon>
        <taxon>Thermomonosporaceae</taxon>
        <taxon>Actinomadura</taxon>
    </lineage>
</organism>
<protein>
    <submittedName>
        <fullName evidence="4">FAD-dependent monooxygenase</fullName>
    </submittedName>
</protein>
<dbReference type="SUPFAM" id="SSF51905">
    <property type="entry name" value="FAD/NAD(P)-binding domain"/>
    <property type="match status" value="1"/>
</dbReference>
<evidence type="ECO:0000256" key="2">
    <source>
        <dbReference type="ARBA" id="ARBA00023033"/>
    </source>
</evidence>
<dbReference type="GO" id="GO:0004497">
    <property type="term" value="F:monooxygenase activity"/>
    <property type="evidence" value="ECO:0007669"/>
    <property type="project" value="UniProtKB-KW"/>
</dbReference>
<keyword evidence="5" id="KW-1185">Reference proteome</keyword>
<evidence type="ECO:0000313" key="4">
    <source>
        <dbReference type="EMBL" id="GAA4054936.1"/>
    </source>
</evidence>
<feature type="domain" description="FAD-binding" evidence="3">
    <location>
        <begin position="3"/>
        <end position="329"/>
    </location>
</feature>
<accession>A0ABP7UXA4</accession>
<dbReference type="RefSeq" id="WP_344939443.1">
    <property type="nucleotide sequence ID" value="NZ_BAAAZG010000001.1"/>
</dbReference>
<reference evidence="5" key="1">
    <citation type="journal article" date="2019" name="Int. J. Syst. Evol. Microbiol.">
        <title>The Global Catalogue of Microorganisms (GCM) 10K type strain sequencing project: providing services to taxonomists for standard genome sequencing and annotation.</title>
        <authorList>
            <consortium name="The Broad Institute Genomics Platform"/>
            <consortium name="The Broad Institute Genome Sequencing Center for Infectious Disease"/>
            <person name="Wu L."/>
            <person name="Ma J."/>
        </authorList>
    </citation>
    <scope>NUCLEOTIDE SEQUENCE [LARGE SCALE GENOMIC DNA]</scope>
    <source>
        <strain evidence="5">JCM 16702</strain>
    </source>
</reference>
<dbReference type="Gene3D" id="3.50.50.60">
    <property type="entry name" value="FAD/NAD(P)-binding domain"/>
    <property type="match status" value="1"/>
</dbReference>
<dbReference type="InterPro" id="IPR036188">
    <property type="entry name" value="FAD/NAD-bd_sf"/>
</dbReference>
<gene>
    <name evidence="4" type="ORF">GCM10022214_02490</name>
</gene>
<dbReference type="PRINTS" id="PR00420">
    <property type="entry name" value="RNGMNOXGNASE"/>
</dbReference>
<keyword evidence="1" id="KW-0560">Oxidoreductase</keyword>
<sequence length="372" mass="40038">MHALIIGGGIGGLAAAIALHRHGWQVRVLEQAPAFTEVGAGLSIQPNALRALEALGLGDQVRAHALADAPVGIRRADGTWLIRNDIDRLTRRHGPWLTLHRADLLAILHQALPPESLETGVQVHQVRPDGTVTHTDGTCTADVVVGADGVHSATRRSLWPDAPPPRYVGYTTWRMIAAARPVEGSVETWGQGQRFGYAPMADGRVYCYAMANATQGTTIGMADLRRRFAGWHHPIPALLDTGSPDAVLQHDTYELPDLDTYVAGRVALLGDAAHAMTPNLGQGAGQALEDAVVLARSLEAARLGDTPVAEALRAYDRARRPRTQMIARRSRRLGEMVHRASTPFAVARDTAMRITPSSVVARSMTPVLSWTA</sequence>